<dbReference type="eggNOG" id="COG0789">
    <property type="taxonomic scope" value="Bacteria"/>
</dbReference>
<dbReference type="SMART" id="SM00422">
    <property type="entry name" value="HTH_MERR"/>
    <property type="match status" value="1"/>
</dbReference>
<dbReference type="Pfam" id="PF13411">
    <property type="entry name" value="MerR_1"/>
    <property type="match status" value="1"/>
</dbReference>
<keyword evidence="1" id="KW-0678">Repressor</keyword>
<gene>
    <name evidence="7" type="ORF">MDG893_10081</name>
</gene>
<dbReference type="STRING" id="443152.MDG893_10081"/>
<dbReference type="InterPro" id="IPR009061">
    <property type="entry name" value="DNA-bd_dom_put_sf"/>
</dbReference>
<protein>
    <submittedName>
        <fullName evidence="7">Predicted transcriptional regulator</fullName>
    </submittedName>
</protein>
<keyword evidence="3" id="KW-0238">DNA-binding</keyword>
<keyword evidence="8" id="KW-1185">Reference proteome</keyword>
<comment type="caution">
    <text evidence="7">The sequence shown here is derived from an EMBL/GenBank/DDBJ whole genome shotgun (WGS) entry which is preliminary data.</text>
</comment>
<dbReference type="GO" id="GO:0003700">
    <property type="term" value="F:DNA-binding transcription factor activity"/>
    <property type="evidence" value="ECO:0007669"/>
    <property type="project" value="InterPro"/>
</dbReference>
<dbReference type="AlphaFoldDB" id="A6EUP1"/>
<evidence type="ECO:0000256" key="5">
    <source>
        <dbReference type="SAM" id="Coils"/>
    </source>
</evidence>
<reference evidence="7 8" key="1">
    <citation type="submission" date="2007-06" db="EMBL/GenBank/DDBJ databases">
        <authorList>
            <person name="Green D."/>
            <person name="Ferriera S."/>
            <person name="Johnson J."/>
            <person name="Kravitz S."/>
            <person name="Beeson K."/>
            <person name="Sutton G."/>
            <person name="Rogers Y.-H."/>
            <person name="Friedman R."/>
            <person name="Frazier M."/>
            <person name="Venter J.C."/>
        </authorList>
    </citation>
    <scope>NUCLEOTIDE SEQUENCE [LARGE SCALE GENOMIC DNA]</scope>
    <source>
        <strain evidence="7 8">DG893</strain>
    </source>
</reference>
<dbReference type="PRINTS" id="PR00040">
    <property type="entry name" value="HTHMERR"/>
</dbReference>
<dbReference type="PANTHER" id="PTHR30204">
    <property type="entry name" value="REDOX-CYCLING DRUG-SENSING TRANSCRIPTIONAL ACTIVATOR SOXR"/>
    <property type="match status" value="1"/>
</dbReference>
<dbReference type="Proteomes" id="UP000005856">
    <property type="component" value="Unassembled WGS sequence"/>
</dbReference>
<keyword evidence="4" id="KW-0804">Transcription</keyword>
<name>A6EUP1_9GAMM</name>
<feature type="coiled-coil region" evidence="5">
    <location>
        <begin position="115"/>
        <end position="142"/>
    </location>
</feature>
<keyword evidence="2" id="KW-0805">Transcription regulation</keyword>
<dbReference type="PROSITE" id="PS50937">
    <property type="entry name" value="HTH_MERR_2"/>
    <property type="match status" value="1"/>
</dbReference>
<keyword evidence="5" id="KW-0175">Coiled coil</keyword>
<dbReference type="EMBL" id="ABCP01000001">
    <property type="protein sequence ID" value="EDM49540.1"/>
    <property type="molecule type" value="Genomic_DNA"/>
</dbReference>
<accession>A6EUP1</accession>
<dbReference type="InterPro" id="IPR047057">
    <property type="entry name" value="MerR_fam"/>
</dbReference>
<evidence type="ECO:0000256" key="4">
    <source>
        <dbReference type="ARBA" id="ARBA00023163"/>
    </source>
</evidence>
<dbReference type="InterPro" id="IPR000551">
    <property type="entry name" value="MerR-type_HTH_dom"/>
</dbReference>
<dbReference type="Gene3D" id="1.10.1660.10">
    <property type="match status" value="1"/>
</dbReference>
<sequence>MPAFRPEFNGKELFLKMWLRADMAKRRFVGKAVTMRVKEIARCANVSADTVRFYSRERLLRPRQNLRNGYYVYGSEDLRRLRFIREAHKLGLGLEEVKTILTQTTEDGLSNNELKKLFTDRLSRLEQHLIELERLRDDMRASVDVWKHLPEAAPDGYSVQQLIRQWS</sequence>
<evidence type="ECO:0000256" key="3">
    <source>
        <dbReference type="ARBA" id="ARBA00023125"/>
    </source>
</evidence>
<proteinExistence type="predicted"/>
<feature type="domain" description="HTH merR-type" evidence="6">
    <location>
        <begin position="34"/>
        <end position="103"/>
    </location>
</feature>
<evidence type="ECO:0000313" key="7">
    <source>
        <dbReference type="EMBL" id="EDM49540.1"/>
    </source>
</evidence>
<evidence type="ECO:0000259" key="6">
    <source>
        <dbReference type="PROSITE" id="PS50937"/>
    </source>
</evidence>
<organism evidence="7 8">
    <name type="scientific">Marinobacter algicola DG893</name>
    <dbReference type="NCBI Taxonomy" id="443152"/>
    <lineage>
        <taxon>Bacteria</taxon>
        <taxon>Pseudomonadati</taxon>
        <taxon>Pseudomonadota</taxon>
        <taxon>Gammaproteobacteria</taxon>
        <taxon>Pseudomonadales</taxon>
        <taxon>Marinobacteraceae</taxon>
        <taxon>Marinobacter</taxon>
    </lineage>
</organism>
<evidence type="ECO:0000313" key="8">
    <source>
        <dbReference type="Proteomes" id="UP000005856"/>
    </source>
</evidence>
<dbReference type="SUPFAM" id="SSF46955">
    <property type="entry name" value="Putative DNA-binding domain"/>
    <property type="match status" value="1"/>
</dbReference>
<evidence type="ECO:0000256" key="2">
    <source>
        <dbReference type="ARBA" id="ARBA00023015"/>
    </source>
</evidence>
<dbReference type="PANTHER" id="PTHR30204:SF69">
    <property type="entry name" value="MERR-FAMILY TRANSCRIPTIONAL REGULATOR"/>
    <property type="match status" value="1"/>
</dbReference>
<dbReference type="GO" id="GO:0003677">
    <property type="term" value="F:DNA binding"/>
    <property type="evidence" value="ECO:0007669"/>
    <property type="project" value="UniProtKB-KW"/>
</dbReference>
<evidence type="ECO:0000256" key="1">
    <source>
        <dbReference type="ARBA" id="ARBA00022491"/>
    </source>
</evidence>